<dbReference type="SUPFAM" id="SSF48264">
    <property type="entry name" value="Cytochrome P450"/>
    <property type="match status" value="1"/>
</dbReference>
<feature type="transmembrane region" description="Helical" evidence="10">
    <location>
        <begin position="7"/>
        <end position="31"/>
    </location>
</feature>
<dbReference type="Gene3D" id="1.10.630.10">
    <property type="entry name" value="Cytochrome P450"/>
    <property type="match status" value="1"/>
</dbReference>
<comment type="cofactor">
    <cofactor evidence="1 8">
        <name>heme</name>
        <dbReference type="ChEBI" id="CHEBI:30413"/>
    </cofactor>
</comment>
<keyword evidence="5 9" id="KW-0560">Oxidoreductase</keyword>
<accession>A0AAD8V8F2</accession>
<dbReference type="InterPro" id="IPR017972">
    <property type="entry name" value="Cyt_P450_CS"/>
</dbReference>
<reference evidence="11" key="1">
    <citation type="submission" date="2021-06" db="EMBL/GenBank/DDBJ databases">
        <title>Comparative genomics, transcriptomics and evolutionary studies reveal genomic signatures of adaptation to plant cell wall in hemibiotrophic fungi.</title>
        <authorList>
            <consortium name="DOE Joint Genome Institute"/>
            <person name="Baroncelli R."/>
            <person name="Diaz J.F."/>
            <person name="Benocci T."/>
            <person name="Peng M."/>
            <person name="Battaglia E."/>
            <person name="Haridas S."/>
            <person name="Andreopoulos W."/>
            <person name="Labutti K."/>
            <person name="Pangilinan J."/>
            <person name="Floch G.L."/>
            <person name="Makela M.R."/>
            <person name="Henrissat B."/>
            <person name="Grigoriev I.V."/>
            <person name="Crouch J.A."/>
            <person name="De Vries R.P."/>
            <person name="Sukno S.A."/>
            <person name="Thon M.R."/>
        </authorList>
    </citation>
    <scope>NUCLEOTIDE SEQUENCE</scope>
    <source>
        <strain evidence="11">CBS 125086</strain>
    </source>
</reference>
<feature type="binding site" description="axial binding residue" evidence="8">
    <location>
        <position position="478"/>
    </location>
    <ligand>
        <name>heme</name>
        <dbReference type="ChEBI" id="CHEBI:30413"/>
    </ligand>
    <ligandPart>
        <name>Fe</name>
        <dbReference type="ChEBI" id="CHEBI:18248"/>
    </ligandPart>
</feature>
<dbReference type="InterPro" id="IPR002403">
    <property type="entry name" value="Cyt_P450_E_grp-IV"/>
</dbReference>
<evidence type="ECO:0000256" key="5">
    <source>
        <dbReference type="ARBA" id="ARBA00023002"/>
    </source>
</evidence>
<dbReference type="GeneID" id="85441521"/>
<proteinExistence type="inferred from homology"/>
<keyword evidence="3 8" id="KW-0349">Heme</keyword>
<evidence type="ECO:0000313" key="11">
    <source>
        <dbReference type="EMBL" id="KAK1595641.1"/>
    </source>
</evidence>
<dbReference type="CDD" id="cd11041">
    <property type="entry name" value="CYP503A1-like"/>
    <property type="match status" value="1"/>
</dbReference>
<dbReference type="GO" id="GO:0005506">
    <property type="term" value="F:iron ion binding"/>
    <property type="evidence" value="ECO:0007669"/>
    <property type="project" value="InterPro"/>
</dbReference>
<evidence type="ECO:0000256" key="2">
    <source>
        <dbReference type="ARBA" id="ARBA00010617"/>
    </source>
</evidence>
<dbReference type="PANTHER" id="PTHR46206:SF1">
    <property type="entry name" value="P450, PUTATIVE (EUROFUNG)-RELATED"/>
    <property type="match status" value="1"/>
</dbReference>
<comment type="caution">
    <text evidence="11">The sequence shown here is derived from an EMBL/GenBank/DDBJ whole genome shotgun (WGS) entry which is preliminary data.</text>
</comment>
<evidence type="ECO:0000256" key="1">
    <source>
        <dbReference type="ARBA" id="ARBA00001971"/>
    </source>
</evidence>
<keyword evidence="12" id="KW-1185">Reference proteome</keyword>
<gene>
    <name evidence="11" type="ORF">LY79DRAFT_546951</name>
</gene>
<evidence type="ECO:0000256" key="4">
    <source>
        <dbReference type="ARBA" id="ARBA00022723"/>
    </source>
</evidence>
<evidence type="ECO:0000256" key="6">
    <source>
        <dbReference type="ARBA" id="ARBA00023004"/>
    </source>
</evidence>
<dbReference type="InterPro" id="IPR036396">
    <property type="entry name" value="Cyt_P450_sf"/>
</dbReference>
<dbReference type="EMBL" id="JAHLJV010000015">
    <property type="protein sequence ID" value="KAK1595641.1"/>
    <property type="molecule type" value="Genomic_DNA"/>
</dbReference>
<evidence type="ECO:0000256" key="9">
    <source>
        <dbReference type="RuleBase" id="RU000461"/>
    </source>
</evidence>
<dbReference type="PRINTS" id="PR00465">
    <property type="entry name" value="EP450IV"/>
</dbReference>
<dbReference type="GO" id="GO:0020037">
    <property type="term" value="F:heme binding"/>
    <property type="evidence" value="ECO:0007669"/>
    <property type="project" value="InterPro"/>
</dbReference>
<dbReference type="GO" id="GO:0004497">
    <property type="term" value="F:monooxygenase activity"/>
    <property type="evidence" value="ECO:0007669"/>
    <property type="project" value="UniProtKB-KW"/>
</dbReference>
<dbReference type="AlphaFoldDB" id="A0AAD8V8F2"/>
<dbReference type="RefSeq" id="XP_060416653.1">
    <property type="nucleotide sequence ID" value="XM_060557281.1"/>
</dbReference>
<keyword evidence="10" id="KW-1133">Transmembrane helix</keyword>
<dbReference type="Pfam" id="PF00067">
    <property type="entry name" value="p450"/>
    <property type="match status" value="1"/>
</dbReference>
<protein>
    <submittedName>
        <fullName evidence="11">Cytochrome P450</fullName>
    </submittedName>
</protein>
<dbReference type="GO" id="GO:0016705">
    <property type="term" value="F:oxidoreductase activity, acting on paired donors, with incorporation or reduction of molecular oxygen"/>
    <property type="evidence" value="ECO:0007669"/>
    <property type="project" value="InterPro"/>
</dbReference>
<name>A0AAD8V8F2_9PEZI</name>
<keyword evidence="7 9" id="KW-0503">Monooxygenase</keyword>
<sequence>MAFISHLLPAVTSMSGISLLALGPIVFLYLISRAFYSVPYPKGVPLVGEPDGATRFSIRTYWRYYTDCEGVFREAYDNYAKKGKPVVVPGIGFRHDVIMPTSYMRWVQNRPETELDLNQAFCEIDQVSWALGHDRYIADPWHATLVKTEINAVLENVCAALNEELGVAFDKWFGTDHEWKEIDLFESVKMVVAQAASRFTIGPDLCRNEEYLNLSFDIVNQLILNGGATGASPRVLRPIVGTLINLKMRSKINKLRRMFEPGWKKRIETLKYDRDDPNHVEPQDHMQMMARYAKEHRPEEFNDVDMMARRLIAANFASMHQTSIQATNMLLNILGSDSEFNTIATLRDEVNKVLYADGNDGNDEWTKAKVSKMVKADSVARETLRLNSFGGRAVFRKVMVDDFKTPDGSHLPKGTVISFLGLPVQTDSELLEDPLKYDPFRFSRMREDAAAKADKSPSLSFVTTSPEFLPFGHGKHACPGRFLIDFELKMIIAYVLGYYDVEFPPEYNGNRPKNYRVTEAYFPPDGAKIRIKRRVTANRE</sequence>
<keyword evidence="10" id="KW-0812">Transmembrane</keyword>
<evidence type="ECO:0000256" key="3">
    <source>
        <dbReference type="ARBA" id="ARBA00022617"/>
    </source>
</evidence>
<keyword evidence="4 8" id="KW-0479">Metal-binding</keyword>
<evidence type="ECO:0000313" key="12">
    <source>
        <dbReference type="Proteomes" id="UP001230504"/>
    </source>
</evidence>
<evidence type="ECO:0000256" key="10">
    <source>
        <dbReference type="SAM" id="Phobius"/>
    </source>
</evidence>
<dbReference type="PANTHER" id="PTHR46206">
    <property type="entry name" value="CYTOCHROME P450"/>
    <property type="match status" value="1"/>
</dbReference>
<dbReference type="Proteomes" id="UP001230504">
    <property type="component" value="Unassembled WGS sequence"/>
</dbReference>
<evidence type="ECO:0000256" key="7">
    <source>
        <dbReference type="ARBA" id="ARBA00023033"/>
    </source>
</evidence>
<keyword evidence="10" id="KW-0472">Membrane</keyword>
<comment type="similarity">
    <text evidence="2 9">Belongs to the cytochrome P450 family.</text>
</comment>
<dbReference type="InterPro" id="IPR001128">
    <property type="entry name" value="Cyt_P450"/>
</dbReference>
<keyword evidence="6 8" id="KW-0408">Iron</keyword>
<dbReference type="PROSITE" id="PS00086">
    <property type="entry name" value="CYTOCHROME_P450"/>
    <property type="match status" value="1"/>
</dbReference>
<evidence type="ECO:0000256" key="8">
    <source>
        <dbReference type="PIRSR" id="PIRSR602403-1"/>
    </source>
</evidence>
<organism evidence="11 12">
    <name type="scientific">Colletotrichum navitas</name>
    <dbReference type="NCBI Taxonomy" id="681940"/>
    <lineage>
        <taxon>Eukaryota</taxon>
        <taxon>Fungi</taxon>
        <taxon>Dikarya</taxon>
        <taxon>Ascomycota</taxon>
        <taxon>Pezizomycotina</taxon>
        <taxon>Sordariomycetes</taxon>
        <taxon>Hypocreomycetidae</taxon>
        <taxon>Glomerellales</taxon>
        <taxon>Glomerellaceae</taxon>
        <taxon>Colletotrichum</taxon>
        <taxon>Colletotrichum graminicola species complex</taxon>
    </lineage>
</organism>